<dbReference type="EMBL" id="JALBUU010000028">
    <property type="protein sequence ID" value="MCI0755250.1"/>
    <property type="molecule type" value="Genomic_DNA"/>
</dbReference>
<dbReference type="InterPro" id="IPR006286">
    <property type="entry name" value="C56_PfpI-like"/>
</dbReference>
<dbReference type="PROSITE" id="PS51276">
    <property type="entry name" value="PEPTIDASE_C56_PFPI"/>
    <property type="match status" value="1"/>
</dbReference>
<keyword evidence="3" id="KW-0315">Glutamine amidotransferase</keyword>
<accession>A0ABS9W916</accession>
<gene>
    <name evidence="3" type="ORF">MON41_16140</name>
</gene>
<organism evidence="3 4">
    <name type="scientific">Teichococcus vastitatis</name>
    <dbReference type="NCBI Taxonomy" id="2307076"/>
    <lineage>
        <taxon>Bacteria</taxon>
        <taxon>Pseudomonadati</taxon>
        <taxon>Pseudomonadota</taxon>
        <taxon>Alphaproteobacteria</taxon>
        <taxon>Acetobacterales</taxon>
        <taxon>Roseomonadaceae</taxon>
        <taxon>Roseomonas</taxon>
    </lineage>
</organism>
<evidence type="ECO:0000313" key="3">
    <source>
        <dbReference type="EMBL" id="MCI0755250.1"/>
    </source>
</evidence>
<proteinExistence type="inferred from homology"/>
<sequence length="195" mass="21095">MPDIQQAKILIVATDGFEEKELTVPLRKLREQGATVHVAAPEKTRAPGSITAWDGMKQPEDWGETVPVDRAVKDARAADYDALVLPGGVLNPDHLRIDQTVLSLVRDFAAQGKVVAAICHAPWILVEAGLARGRRMTSFQSIKTDVANAGAEWLDQEVVTDQGIVTSRSPADLDAFVAKIVEEVREGGHGDRRAA</sequence>
<name>A0ABS9W916_9PROT</name>
<comment type="similarity">
    <text evidence="1">Belongs to the peptidase C56 family.</text>
</comment>
<evidence type="ECO:0000313" key="4">
    <source>
        <dbReference type="Proteomes" id="UP001201985"/>
    </source>
</evidence>
<dbReference type="Pfam" id="PF01965">
    <property type="entry name" value="DJ-1_PfpI"/>
    <property type="match status" value="1"/>
</dbReference>
<dbReference type="PANTHER" id="PTHR42733">
    <property type="entry name" value="DJ-1 PROTEIN"/>
    <property type="match status" value="1"/>
</dbReference>
<dbReference type="NCBIfam" id="TIGR01382">
    <property type="entry name" value="PfpI"/>
    <property type="match status" value="1"/>
</dbReference>
<protein>
    <submittedName>
        <fullName evidence="3">Type 1 glutamine amidotransferase</fullName>
    </submittedName>
</protein>
<keyword evidence="4" id="KW-1185">Reference proteome</keyword>
<dbReference type="Proteomes" id="UP001201985">
    <property type="component" value="Unassembled WGS sequence"/>
</dbReference>
<dbReference type="RefSeq" id="WP_120008764.1">
    <property type="nucleotide sequence ID" value="NZ_JALBUU010000028.1"/>
</dbReference>
<feature type="domain" description="DJ-1/PfpI" evidence="2">
    <location>
        <begin position="8"/>
        <end position="183"/>
    </location>
</feature>
<evidence type="ECO:0000259" key="2">
    <source>
        <dbReference type="Pfam" id="PF01965"/>
    </source>
</evidence>
<dbReference type="InterPro" id="IPR002818">
    <property type="entry name" value="DJ-1/PfpI"/>
</dbReference>
<dbReference type="InterPro" id="IPR029062">
    <property type="entry name" value="Class_I_gatase-like"/>
</dbReference>
<dbReference type="PANTHER" id="PTHR42733:SF12">
    <property type="entry name" value="PROTEINASE"/>
    <property type="match status" value="1"/>
</dbReference>
<comment type="caution">
    <text evidence="3">The sequence shown here is derived from an EMBL/GenBank/DDBJ whole genome shotgun (WGS) entry which is preliminary data.</text>
</comment>
<reference evidence="3 4" key="1">
    <citation type="submission" date="2022-03" db="EMBL/GenBank/DDBJ databases">
        <title>Complete genome analysis of Roseomonas KG 17.1 : a prolific producer of plant growth promoters.</title>
        <authorList>
            <person name="Saadouli I."/>
            <person name="Najjari A."/>
            <person name="Mosbah A."/>
            <person name="Ouzari H.I."/>
        </authorList>
    </citation>
    <scope>NUCLEOTIDE SEQUENCE [LARGE SCALE GENOMIC DNA]</scope>
    <source>
        <strain evidence="3 4">KG17-1</strain>
    </source>
</reference>
<dbReference type="CDD" id="cd03134">
    <property type="entry name" value="GATase1_PfpI_like"/>
    <property type="match status" value="1"/>
</dbReference>
<evidence type="ECO:0000256" key="1">
    <source>
        <dbReference type="ARBA" id="ARBA00008542"/>
    </source>
</evidence>
<dbReference type="Gene3D" id="3.40.50.880">
    <property type="match status" value="1"/>
</dbReference>
<dbReference type="SUPFAM" id="SSF52317">
    <property type="entry name" value="Class I glutamine amidotransferase-like"/>
    <property type="match status" value="1"/>
</dbReference>